<keyword evidence="2" id="KW-1185">Reference proteome</keyword>
<accession>A0ABV8CCS1</accession>
<protein>
    <submittedName>
        <fullName evidence="1">Uncharacterized protein</fullName>
    </submittedName>
</protein>
<comment type="caution">
    <text evidence="1">The sequence shown here is derived from an EMBL/GenBank/DDBJ whole genome shotgun (WGS) entry which is preliminary data.</text>
</comment>
<proteinExistence type="predicted"/>
<name>A0ABV8CCS1_9GAMM</name>
<gene>
    <name evidence="1" type="ORF">ACFORL_03300</name>
</gene>
<dbReference type="Proteomes" id="UP001595758">
    <property type="component" value="Unassembled WGS sequence"/>
</dbReference>
<sequence length="280" mass="31476">MFSFFSPLPMIAKRYMSSVAAEFRLAKASQTGEIIKILLKNEQMTTEHFLTNFKDKIGCRYRNTLFLVTMPTKRINGAFEVFPGHNLLFFTDENGAVDTSDDASISNRPNTAEVIGEYPRVPDQRFKNKENKVKLYAPMFTSVEMEFAGWLKYAKIQSGYPLYLQALPVSSEVASQIKGNIEIIKDYKRSYALFSYVVDKYERRSIPANNCNRAVQEAVLGFYSKAQLQDKSCQEAAIELGGGFAADPREHLAQAASIKLTDGIEASPIPEENYYASATC</sequence>
<evidence type="ECO:0000313" key="2">
    <source>
        <dbReference type="Proteomes" id="UP001595758"/>
    </source>
</evidence>
<reference evidence="2" key="1">
    <citation type="journal article" date="2019" name="Int. J. Syst. Evol. Microbiol.">
        <title>The Global Catalogue of Microorganisms (GCM) 10K type strain sequencing project: providing services to taxonomists for standard genome sequencing and annotation.</title>
        <authorList>
            <consortium name="The Broad Institute Genomics Platform"/>
            <consortium name="The Broad Institute Genome Sequencing Center for Infectious Disease"/>
            <person name="Wu L."/>
            <person name="Ma J."/>
        </authorList>
    </citation>
    <scope>NUCLEOTIDE SEQUENCE [LARGE SCALE GENOMIC DNA]</scope>
    <source>
        <strain evidence="2">CCUG 59858</strain>
    </source>
</reference>
<organism evidence="1 2">
    <name type="scientific">Legionella dresdenensis</name>
    <dbReference type="NCBI Taxonomy" id="450200"/>
    <lineage>
        <taxon>Bacteria</taxon>
        <taxon>Pseudomonadati</taxon>
        <taxon>Pseudomonadota</taxon>
        <taxon>Gammaproteobacteria</taxon>
        <taxon>Legionellales</taxon>
        <taxon>Legionellaceae</taxon>
        <taxon>Legionella</taxon>
    </lineage>
</organism>
<evidence type="ECO:0000313" key="1">
    <source>
        <dbReference type="EMBL" id="MFC3908104.1"/>
    </source>
</evidence>
<dbReference type="RefSeq" id="WP_382341076.1">
    <property type="nucleotide sequence ID" value="NZ_JBHSAB010000002.1"/>
</dbReference>
<dbReference type="EMBL" id="JBHSAB010000002">
    <property type="protein sequence ID" value="MFC3908104.1"/>
    <property type="molecule type" value="Genomic_DNA"/>
</dbReference>